<dbReference type="PhylomeDB" id="Q82TH8"/>
<dbReference type="eggNOG" id="COG5001">
    <property type="taxonomic scope" value="Bacteria"/>
</dbReference>
<feature type="domain" description="HAMP" evidence="3">
    <location>
        <begin position="93"/>
        <end position="145"/>
    </location>
</feature>
<dbReference type="HOGENOM" id="CLU_000445_70_50_4"/>
<feature type="transmembrane region" description="Helical" evidence="1">
    <location>
        <begin position="37"/>
        <end position="59"/>
    </location>
</feature>
<dbReference type="Gene3D" id="6.10.340.10">
    <property type="match status" value="1"/>
</dbReference>
<evidence type="ECO:0000259" key="2">
    <source>
        <dbReference type="PROSITE" id="PS50883"/>
    </source>
</evidence>
<dbReference type="SMART" id="SM00052">
    <property type="entry name" value="EAL"/>
    <property type="match status" value="1"/>
</dbReference>
<dbReference type="PROSITE" id="PS50885">
    <property type="entry name" value="HAMP"/>
    <property type="match status" value="1"/>
</dbReference>
<dbReference type="InterPro" id="IPR035919">
    <property type="entry name" value="EAL_sf"/>
</dbReference>
<dbReference type="OrthoDB" id="9813903at2"/>
<keyword evidence="1" id="KW-0472">Membrane</keyword>
<dbReference type="Gene3D" id="3.30.70.270">
    <property type="match status" value="1"/>
</dbReference>
<dbReference type="Proteomes" id="UP000001416">
    <property type="component" value="Chromosome"/>
</dbReference>
<dbReference type="InterPro" id="IPR000160">
    <property type="entry name" value="GGDEF_dom"/>
</dbReference>
<dbReference type="RefSeq" id="WP_011112446.1">
    <property type="nucleotide sequence ID" value="NC_004757.1"/>
</dbReference>
<evidence type="ECO:0000259" key="3">
    <source>
        <dbReference type="PROSITE" id="PS50885"/>
    </source>
</evidence>
<dbReference type="Gene3D" id="3.20.20.450">
    <property type="entry name" value="EAL domain"/>
    <property type="match status" value="1"/>
</dbReference>
<dbReference type="Pfam" id="PF00672">
    <property type="entry name" value="HAMP"/>
    <property type="match status" value="1"/>
</dbReference>
<dbReference type="SUPFAM" id="SSF141868">
    <property type="entry name" value="EAL domain-like"/>
    <property type="match status" value="1"/>
</dbReference>
<feature type="domain" description="EAL" evidence="2">
    <location>
        <begin position="345"/>
        <end position="598"/>
    </location>
</feature>
<dbReference type="CDD" id="cd06225">
    <property type="entry name" value="HAMP"/>
    <property type="match status" value="1"/>
</dbReference>
<organism evidence="5 6">
    <name type="scientific">Nitrosomonas europaea (strain ATCC 19718 / CIP 103999 / KCTC 2705 / NBRC 14298)</name>
    <dbReference type="NCBI Taxonomy" id="228410"/>
    <lineage>
        <taxon>Bacteria</taxon>
        <taxon>Pseudomonadati</taxon>
        <taxon>Pseudomonadota</taxon>
        <taxon>Betaproteobacteria</taxon>
        <taxon>Nitrosomonadales</taxon>
        <taxon>Nitrosomonadaceae</taxon>
        <taxon>Nitrosomonas</taxon>
    </lineage>
</organism>
<dbReference type="Pfam" id="PF00990">
    <property type="entry name" value="GGDEF"/>
    <property type="match status" value="2"/>
</dbReference>
<evidence type="ECO:0000313" key="6">
    <source>
        <dbReference type="Proteomes" id="UP000001416"/>
    </source>
</evidence>
<dbReference type="PROSITE" id="PS50887">
    <property type="entry name" value="GGDEF"/>
    <property type="match status" value="1"/>
</dbReference>
<dbReference type="KEGG" id="neu:NE1909"/>
<dbReference type="PANTHER" id="PTHR44757">
    <property type="entry name" value="DIGUANYLATE CYCLASE DGCP"/>
    <property type="match status" value="1"/>
</dbReference>
<dbReference type="SUPFAM" id="SSF158472">
    <property type="entry name" value="HAMP domain-like"/>
    <property type="match status" value="1"/>
</dbReference>
<dbReference type="InterPro" id="IPR001633">
    <property type="entry name" value="EAL_dom"/>
</dbReference>
<proteinExistence type="predicted"/>
<dbReference type="CDD" id="cd01949">
    <property type="entry name" value="GGDEF"/>
    <property type="match status" value="1"/>
</dbReference>
<dbReference type="EMBL" id="AL954747">
    <property type="protein sequence ID" value="CAD85820.1"/>
    <property type="molecule type" value="Genomic_DNA"/>
</dbReference>
<dbReference type="GO" id="GO:0016020">
    <property type="term" value="C:membrane"/>
    <property type="evidence" value="ECO:0007669"/>
    <property type="project" value="InterPro"/>
</dbReference>
<name>Q82TH8_NITEU</name>
<dbReference type="PROSITE" id="PS50883">
    <property type="entry name" value="EAL"/>
    <property type="match status" value="1"/>
</dbReference>
<dbReference type="InterPro" id="IPR052155">
    <property type="entry name" value="Biofilm_reg_signaling"/>
</dbReference>
<dbReference type="SMART" id="SM00267">
    <property type="entry name" value="GGDEF"/>
    <property type="match status" value="1"/>
</dbReference>
<protein>
    <submittedName>
        <fullName evidence="5">Diguanylate cyclase/phosphodiesterase domain 2 (EAL)</fullName>
    </submittedName>
</protein>
<keyword evidence="6" id="KW-1185">Reference proteome</keyword>
<dbReference type="PANTHER" id="PTHR44757:SF2">
    <property type="entry name" value="BIOFILM ARCHITECTURE MAINTENANCE PROTEIN MBAA"/>
    <property type="match status" value="1"/>
</dbReference>
<reference evidence="5 6" key="1">
    <citation type="journal article" date="2003" name="J. Bacteriol.">
        <title>Complete genome sequence of the ammonia-oxidizing bacterium and obligate chemolithoautotroph Nitrosomonas europaea.</title>
        <authorList>
            <person name="Chain P."/>
            <person name="Lamerdin J."/>
            <person name="Larimer F."/>
            <person name="Regala W."/>
            <person name="Land M."/>
            <person name="Hauser L."/>
            <person name="Hooper A."/>
            <person name="Klotz M."/>
            <person name="Norton J."/>
            <person name="Sayavedra-Soto L."/>
            <person name="Arciero D."/>
            <person name="Hommes N."/>
            <person name="Whittaker M."/>
            <person name="Arp D."/>
        </authorList>
    </citation>
    <scope>NUCLEOTIDE SEQUENCE [LARGE SCALE GENOMIC DNA]</scope>
    <source>
        <strain evidence="6">ATCC 19718 / CIP 103999 / KCTC 2705 / NBRC 14298</strain>
    </source>
</reference>
<evidence type="ECO:0000259" key="4">
    <source>
        <dbReference type="PROSITE" id="PS50887"/>
    </source>
</evidence>
<dbReference type="GeneID" id="87105067"/>
<dbReference type="InterPro" id="IPR043128">
    <property type="entry name" value="Rev_trsase/Diguanyl_cyclase"/>
</dbReference>
<dbReference type="InterPro" id="IPR029787">
    <property type="entry name" value="Nucleotide_cyclase"/>
</dbReference>
<dbReference type="FunFam" id="3.20.20.450:FF:000001">
    <property type="entry name" value="Cyclic di-GMP phosphodiesterase yahA"/>
    <property type="match status" value="1"/>
</dbReference>
<feature type="transmembrane region" description="Helical" evidence="1">
    <location>
        <begin position="71"/>
        <end position="92"/>
    </location>
</feature>
<dbReference type="SMART" id="SM00304">
    <property type="entry name" value="HAMP"/>
    <property type="match status" value="1"/>
</dbReference>
<dbReference type="CDD" id="cd01948">
    <property type="entry name" value="EAL"/>
    <property type="match status" value="1"/>
</dbReference>
<dbReference type="AlphaFoldDB" id="Q82TH8"/>
<accession>Q82TH8</accession>
<evidence type="ECO:0000313" key="5">
    <source>
        <dbReference type="EMBL" id="CAD85820.1"/>
    </source>
</evidence>
<dbReference type="InterPro" id="IPR003660">
    <property type="entry name" value="HAMP_dom"/>
</dbReference>
<dbReference type="STRING" id="228410.NE1909"/>
<keyword evidence="1" id="KW-0812">Transmembrane</keyword>
<dbReference type="GO" id="GO:0007165">
    <property type="term" value="P:signal transduction"/>
    <property type="evidence" value="ECO:0007669"/>
    <property type="project" value="InterPro"/>
</dbReference>
<sequence length="616" mass="68025">MKLIIARYAIRVARFTARGGNFIPEGGKIKGRGLNSIPIRFTLMALVFTALCTFLQYHYVLPLIESGTSDSIVVVAILLSISLPAAITYFAANKLTNTIRELNKSTDAIAAGDFDRPVDVDCACEVGSLADSFRAMVNRLNSNIVRINTLAYTDAVTGLPNRAVVSHVLDLAARMRGSADCKGALMFIDLDGFKRINDTLGHEGGDELLRQVSRRVIEKGFNLTRGQIENCTTAFGELRQTCPEKLVFARFAGDEFVAIMPGEFHRRVLEKYAADILKAVNEPFLVSDNELRIGASIGIARVTSDSDDPRQLLINADIAMYSAKESGKNQYRFFDESLKNIAVERSQIEADLRKAIEEDMLDMHYQPKLNAQTLQVTGVEALVRWKHPQKGAIPPARFVGIAEQCGLMPALGTNILRMVARQARAWQEVGMPMPIAVNVSAVQFERSGIANEILAILEQHAVDPLLIEIELTESMIMSDFATAKSRLEQLREAGAQISIDDFGTGYSNLYQLSHLPFNVLKIDKSLVDDIGKNSKSEAIVTAIVQMVHSLGHRVVAEGVETHEQYAFLRKARCDQVQGYLFGRPMPAHELIEWVSDHASDNGSMNNTLIEKVSRVA</sequence>
<dbReference type="SUPFAM" id="SSF55073">
    <property type="entry name" value="Nucleotide cyclase"/>
    <property type="match status" value="2"/>
</dbReference>
<evidence type="ECO:0000256" key="1">
    <source>
        <dbReference type="SAM" id="Phobius"/>
    </source>
</evidence>
<dbReference type="Pfam" id="PF00563">
    <property type="entry name" value="EAL"/>
    <property type="match status" value="1"/>
</dbReference>
<dbReference type="NCBIfam" id="TIGR00254">
    <property type="entry name" value="GGDEF"/>
    <property type="match status" value="2"/>
</dbReference>
<feature type="domain" description="GGDEF" evidence="4">
    <location>
        <begin position="181"/>
        <end position="336"/>
    </location>
</feature>
<keyword evidence="1" id="KW-1133">Transmembrane helix</keyword>
<gene>
    <name evidence="5" type="ordered locus">NE1909</name>
</gene>